<reference evidence="1" key="2">
    <citation type="submission" date="2020-11" db="EMBL/GenBank/DDBJ databases">
        <authorList>
            <person name="McCartney M.A."/>
            <person name="Auch B."/>
            <person name="Kono T."/>
            <person name="Mallez S."/>
            <person name="Becker A."/>
            <person name="Gohl D.M."/>
            <person name="Silverstein K.A.T."/>
            <person name="Koren S."/>
            <person name="Bechman K.B."/>
            <person name="Herman A."/>
            <person name="Abrahante J.E."/>
            <person name="Garbe J."/>
        </authorList>
    </citation>
    <scope>NUCLEOTIDE SEQUENCE</scope>
    <source>
        <strain evidence="1">Duluth1</strain>
        <tissue evidence="1">Whole animal</tissue>
    </source>
</reference>
<accession>A0A9D4CF38</accession>
<comment type="caution">
    <text evidence="1">The sequence shown here is derived from an EMBL/GenBank/DDBJ whole genome shotgun (WGS) entry which is preliminary data.</text>
</comment>
<gene>
    <name evidence="1" type="ORF">DPMN_049546</name>
</gene>
<dbReference type="Proteomes" id="UP000828390">
    <property type="component" value="Unassembled WGS sequence"/>
</dbReference>
<dbReference type="EMBL" id="JAIWYP010000012">
    <property type="protein sequence ID" value="KAH3723752.1"/>
    <property type="molecule type" value="Genomic_DNA"/>
</dbReference>
<evidence type="ECO:0000313" key="1">
    <source>
        <dbReference type="EMBL" id="KAH3723752.1"/>
    </source>
</evidence>
<sequence>MLTVSPQNRPSLRSFSGWGTRLLKDFELLELPKEAAFVQYSAIMQAVCLESEIYLAEINDVVYVLVTNDLHAISGRAS</sequence>
<protein>
    <submittedName>
        <fullName evidence="1">Uncharacterized protein</fullName>
    </submittedName>
</protein>
<name>A0A9D4CF38_DREPO</name>
<proteinExistence type="predicted"/>
<dbReference type="AlphaFoldDB" id="A0A9D4CF38"/>
<organism evidence="1 2">
    <name type="scientific">Dreissena polymorpha</name>
    <name type="common">Zebra mussel</name>
    <name type="synonym">Mytilus polymorpha</name>
    <dbReference type="NCBI Taxonomy" id="45954"/>
    <lineage>
        <taxon>Eukaryota</taxon>
        <taxon>Metazoa</taxon>
        <taxon>Spiralia</taxon>
        <taxon>Lophotrochozoa</taxon>
        <taxon>Mollusca</taxon>
        <taxon>Bivalvia</taxon>
        <taxon>Autobranchia</taxon>
        <taxon>Heteroconchia</taxon>
        <taxon>Euheterodonta</taxon>
        <taxon>Imparidentia</taxon>
        <taxon>Neoheterodontei</taxon>
        <taxon>Myida</taxon>
        <taxon>Dreissenoidea</taxon>
        <taxon>Dreissenidae</taxon>
        <taxon>Dreissena</taxon>
    </lineage>
</organism>
<evidence type="ECO:0000313" key="2">
    <source>
        <dbReference type="Proteomes" id="UP000828390"/>
    </source>
</evidence>
<keyword evidence="2" id="KW-1185">Reference proteome</keyword>
<reference evidence="1" key="1">
    <citation type="journal article" date="2019" name="bioRxiv">
        <title>The Genome of the Zebra Mussel, Dreissena polymorpha: A Resource for Invasive Species Research.</title>
        <authorList>
            <person name="McCartney M.A."/>
            <person name="Auch B."/>
            <person name="Kono T."/>
            <person name="Mallez S."/>
            <person name="Zhang Y."/>
            <person name="Obille A."/>
            <person name="Becker A."/>
            <person name="Abrahante J.E."/>
            <person name="Garbe J."/>
            <person name="Badalamenti J.P."/>
            <person name="Herman A."/>
            <person name="Mangelson H."/>
            <person name="Liachko I."/>
            <person name="Sullivan S."/>
            <person name="Sone E.D."/>
            <person name="Koren S."/>
            <person name="Silverstein K.A.T."/>
            <person name="Beckman K.B."/>
            <person name="Gohl D.M."/>
        </authorList>
    </citation>
    <scope>NUCLEOTIDE SEQUENCE</scope>
    <source>
        <strain evidence="1">Duluth1</strain>
        <tissue evidence="1">Whole animal</tissue>
    </source>
</reference>